<proteinExistence type="predicted"/>
<sequence>MKRTKLSLRRGGRRFTQGRVREPRDLRMARVFLVDSDVGIDPDVAREKEDLATDGPRTYPPKRPLVWAVCSWPPN</sequence>
<reference evidence="1 2" key="1">
    <citation type="submission" date="2024-04" db="EMBL/GenBank/DDBJ databases">
        <authorList>
            <person name="Fracassetti M."/>
        </authorList>
    </citation>
    <scope>NUCLEOTIDE SEQUENCE [LARGE SCALE GENOMIC DNA]</scope>
</reference>
<gene>
    <name evidence="1" type="ORF">LTRI10_LOCUS23270</name>
</gene>
<name>A0AAV2E7I7_9ROSI</name>
<protein>
    <submittedName>
        <fullName evidence="1">Uncharacterized protein</fullName>
    </submittedName>
</protein>
<evidence type="ECO:0000313" key="1">
    <source>
        <dbReference type="EMBL" id="CAL1381918.1"/>
    </source>
</evidence>
<keyword evidence="2" id="KW-1185">Reference proteome</keyword>
<dbReference type="AlphaFoldDB" id="A0AAV2E7I7"/>
<organism evidence="1 2">
    <name type="scientific">Linum trigynum</name>
    <dbReference type="NCBI Taxonomy" id="586398"/>
    <lineage>
        <taxon>Eukaryota</taxon>
        <taxon>Viridiplantae</taxon>
        <taxon>Streptophyta</taxon>
        <taxon>Embryophyta</taxon>
        <taxon>Tracheophyta</taxon>
        <taxon>Spermatophyta</taxon>
        <taxon>Magnoliopsida</taxon>
        <taxon>eudicotyledons</taxon>
        <taxon>Gunneridae</taxon>
        <taxon>Pentapetalae</taxon>
        <taxon>rosids</taxon>
        <taxon>fabids</taxon>
        <taxon>Malpighiales</taxon>
        <taxon>Linaceae</taxon>
        <taxon>Linum</taxon>
    </lineage>
</organism>
<dbReference type="EMBL" id="OZ034817">
    <property type="protein sequence ID" value="CAL1381918.1"/>
    <property type="molecule type" value="Genomic_DNA"/>
</dbReference>
<dbReference type="Proteomes" id="UP001497516">
    <property type="component" value="Chromosome 4"/>
</dbReference>
<accession>A0AAV2E7I7</accession>
<evidence type="ECO:0000313" key="2">
    <source>
        <dbReference type="Proteomes" id="UP001497516"/>
    </source>
</evidence>